<accession>A0A4Q1KGN4</accession>
<dbReference type="OrthoDB" id="7594586at2"/>
<proteinExistence type="predicted"/>
<keyword evidence="2" id="KW-1185">Reference proteome</keyword>
<sequence>MSVPRPVSGCWRNSRDRRRCCSSPITPIWRRSPDLSSAKTFTRNAPWPETAERPSDQAALDWLFESGTRCSDTLSALCVRNLQRHLSSSHSMRASEYRCRWQLPDGFDLRPHDVAEAAEMRQRVKDALKDGK</sequence>
<gene>
    <name evidence="1" type="ORF">EQG66_13375</name>
</gene>
<protein>
    <submittedName>
        <fullName evidence="1">Uncharacterized protein</fullName>
    </submittedName>
</protein>
<reference evidence="2" key="1">
    <citation type="submission" date="2019-01" db="EMBL/GenBank/DDBJ databases">
        <title>Cytophagaceae bacterium strain CAR-16.</title>
        <authorList>
            <person name="Chen W.-M."/>
        </authorList>
    </citation>
    <scope>NUCLEOTIDE SEQUENCE [LARGE SCALE GENOMIC DNA]</scope>
    <source>
        <strain evidence="2">CHR27</strain>
    </source>
</reference>
<dbReference type="Gene3D" id="1.10.10.1550">
    <property type="entry name" value="ROS/MUCR transcriptional regulator protein"/>
    <property type="match status" value="1"/>
</dbReference>
<evidence type="ECO:0000313" key="1">
    <source>
        <dbReference type="EMBL" id="RXR25973.1"/>
    </source>
</evidence>
<organism evidence="1 2">
    <name type="scientific">Sphingobium fluviale</name>
    <dbReference type="NCBI Taxonomy" id="2506423"/>
    <lineage>
        <taxon>Bacteria</taxon>
        <taxon>Pseudomonadati</taxon>
        <taxon>Pseudomonadota</taxon>
        <taxon>Alphaproteobacteria</taxon>
        <taxon>Sphingomonadales</taxon>
        <taxon>Sphingomonadaceae</taxon>
        <taxon>Sphingobium</taxon>
    </lineage>
</organism>
<dbReference type="AlphaFoldDB" id="A0A4Q1KGN4"/>
<dbReference type="Proteomes" id="UP000290958">
    <property type="component" value="Unassembled WGS sequence"/>
</dbReference>
<dbReference type="EMBL" id="SBKP01000017">
    <property type="protein sequence ID" value="RXR25973.1"/>
    <property type="molecule type" value="Genomic_DNA"/>
</dbReference>
<dbReference type="InterPro" id="IPR041920">
    <property type="entry name" value="ROS/MUCR_sf"/>
</dbReference>
<evidence type="ECO:0000313" key="2">
    <source>
        <dbReference type="Proteomes" id="UP000290958"/>
    </source>
</evidence>
<comment type="caution">
    <text evidence="1">The sequence shown here is derived from an EMBL/GenBank/DDBJ whole genome shotgun (WGS) entry which is preliminary data.</text>
</comment>
<name>A0A4Q1KGN4_9SPHN</name>